<proteinExistence type="predicted"/>
<reference evidence="2 3" key="1">
    <citation type="submission" date="2017-04" db="EMBL/GenBank/DDBJ databases">
        <title>Draft genome sequence of Marssonina coronaria NL1: causal agent of apple blotch.</title>
        <authorList>
            <person name="Cheng Q."/>
        </authorList>
    </citation>
    <scope>NUCLEOTIDE SEQUENCE [LARGE SCALE GENOMIC DNA]</scope>
    <source>
        <strain evidence="2 3">NL1</strain>
    </source>
</reference>
<name>A0A218Z285_9HELO</name>
<keyword evidence="3" id="KW-1185">Reference proteome</keyword>
<organism evidence="2 3">
    <name type="scientific">Diplocarpon coronariae</name>
    <dbReference type="NCBI Taxonomy" id="2795749"/>
    <lineage>
        <taxon>Eukaryota</taxon>
        <taxon>Fungi</taxon>
        <taxon>Dikarya</taxon>
        <taxon>Ascomycota</taxon>
        <taxon>Pezizomycotina</taxon>
        <taxon>Leotiomycetes</taxon>
        <taxon>Helotiales</taxon>
        <taxon>Drepanopezizaceae</taxon>
        <taxon>Diplocarpon</taxon>
    </lineage>
</organism>
<feature type="compositionally biased region" description="Basic and acidic residues" evidence="1">
    <location>
        <begin position="366"/>
        <end position="377"/>
    </location>
</feature>
<dbReference type="Proteomes" id="UP000242519">
    <property type="component" value="Unassembled WGS sequence"/>
</dbReference>
<protein>
    <submittedName>
        <fullName evidence="2">Uncharacterized protein</fullName>
    </submittedName>
</protein>
<comment type="caution">
    <text evidence="2">The sequence shown here is derived from an EMBL/GenBank/DDBJ whole genome shotgun (WGS) entry which is preliminary data.</text>
</comment>
<evidence type="ECO:0000313" key="2">
    <source>
        <dbReference type="EMBL" id="OWP01663.1"/>
    </source>
</evidence>
<feature type="region of interest" description="Disordered" evidence="1">
    <location>
        <begin position="1"/>
        <end position="73"/>
    </location>
</feature>
<feature type="compositionally biased region" description="Basic and acidic residues" evidence="1">
    <location>
        <begin position="52"/>
        <end position="70"/>
    </location>
</feature>
<gene>
    <name evidence="2" type="ORF">B2J93_2940</name>
</gene>
<feature type="region of interest" description="Disordered" evidence="1">
    <location>
        <begin position="239"/>
        <end position="270"/>
    </location>
</feature>
<feature type="compositionally biased region" description="Polar residues" evidence="1">
    <location>
        <begin position="261"/>
        <end position="270"/>
    </location>
</feature>
<feature type="region of interest" description="Disordered" evidence="1">
    <location>
        <begin position="355"/>
        <end position="377"/>
    </location>
</feature>
<feature type="compositionally biased region" description="Basic residues" evidence="1">
    <location>
        <begin position="239"/>
        <end position="252"/>
    </location>
</feature>
<evidence type="ECO:0000256" key="1">
    <source>
        <dbReference type="SAM" id="MobiDB-lite"/>
    </source>
</evidence>
<accession>A0A218Z285</accession>
<dbReference type="AlphaFoldDB" id="A0A218Z285"/>
<evidence type="ECO:0000313" key="3">
    <source>
        <dbReference type="Proteomes" id="UP000242519"/>
    </source>
</evidence>
<dbReference type="InParanoid" id="A0A218Z285"/>
<sequence>MDLNELPETERDIPDDTQDGPARIQSLFHDQSPPLPDRAPSHSPGLTQSEKPLSDLRFSDPAKYITRDPMSDPMNIEKAADKEVTEEGGDGAGRFCFTEAFKTQAEGHLAHYDANYAVASGELIDHRPRDTSSNFYSESEKEVSGYFSVTDHSAGSQDSTSSSPEGVCDSECLENLNDVSEKSLSASIKHALGSWIDAIEICAPLRLFPAHAINAHEALSKKAAAKYLRQARTHIKRSPIAKRKSRLRKTPAARRDMSSAGLGQSGSTEGVSAEGVSCAFSIASGDTNRQPRAKDRQRIDSGFKELLHEDLTAGMVREYTSLTLGETIMKKLPQFSRLEQYMAFESSGLRFHVSKRGNEYPTTDNDSEKIVDRSIST</sequence>
<dbReference type="EMBL" id="MZNU01000263">
    <property type="protein sequence ID" value="OWP01663.1"/>
    <property type="molecule type" value="Genomic_DNA"/>
</dbReference>